<dbReference type="Pfam" id="PF01381">
    <property type="entry name" value="HTH_3"/>
    <property type="match status" value="1"/>
</dbReference>
<evidence type="ECO:0000259" key="4">
    <source>
        <dbReference type="PROSITE" id="PS50943"/>
    </source>
</evidence>
<dbReference type="Proteomes" id="UP000563898">
    <property type="component" value="Unassembled WGS sequence"/>
</dbReference>
<evidence type="ECO:0000256" key="3">
    <source>
        <dbReference type="ARBA" id="ARBA00023163"/>
    </source>
</evidence>
<evidence type="ECO:0000313" key="5">
    <source>
        <dbReference type="EMBL" id="NKY00603.1"/>
    </source>
</evidence>
<organism evidence="5 6">
    <name type="scientific">Gordonia polyisoprenivorans</name>
    <dbReference type="NCBI Taxonomy" id="84595"/>
    <lineage>
        <taxon>Bacteria</taxon>
        <taxon>Bacillati</taxon>
        <taxon>Actinomycetota</taxon>
        <taxon>Actinomycetes</taxon>
        <taxon>Mycobacteriales</taxon>
        <taxon>Gordoniaceae</taxon>
        <taxon>Gordonia</taxon>
    </lineage>
</organism>
<dbReference type="InterPro" id="IPR010982">
    <property type="entry name" value="Lambda_DNA-bd_dom_sf"/>
</dbReference>
<dbReference type="GO" id="GO:0003677">
    <property type="term" value="F:DNA binding"/>
    <property type="evidence" value="ECO:0007669"/>
    <property type="project" value="UniProtKB-KW"/>
</dbReference>
<dbReference type="InterPro" id="IPR001387">
    <property type="entry name" value="Cro/C1-type_HTH"/>
</dbReference>
<comment type="caution">
    <text evidence="5">The sequence shown here is derived from an EMBL/GenBank/DDBJ whole genome shotgun (WGS) entry which is preliminary data.</text>
</comment>
<dbReference type="PROSITE" id="PS50943">
    <property type="entry name" value="HTH_CROC1"/>
    <property type="match status" value="1"/>
</dbReference>
<dbReference type="Gene3D" id="1.10.260.40">
    <property type="entry name" value="lambda repressor-like DNA-binding domains"/>
    <property type="match status" value="1"/>
</dbReference>
<accession>A0A846WI79</accession>
<feature type="domain" description="HTH cro/C1-type" evidence="4">
    <location>
        <begin position="13"/>
        <end position="67"/>
    </location>
</feature>
<reference evidence="5 6" key="1">
    <citation type="submission" date="2020-04" db="EMBL/GenBank/DDBJ databases">
        <title>MicrobeNet Type strains.</title>
        <authorList>
            <person name="Nicholson A.C."/>
        </authorList>
    </citation>
    <scope>NUCLEOTIDE SEQUENCE [LARGE SCALE GENOMIC DNA]</scope>
    <source>
        <strain evidence="5 6">ATCC BAA-14</strain>
    </source>
</reference>
<dbReference type="AlphaFoldDB" id="A0A846WI79"/>
<name>A0A846WI79_9ACTN</name>
<dbReference type="PANTHER" id="PTHR46797:SF23">
    <property type="entry name" value="HTH-TYPE TRANSCRIPTIONAL REGULATOR SUTR"/>
    <property type="match status" value="1"/>
</dbReference>
<gene>
    <name evidence="5" type="ORF">HGA05_03355</name>
</gene>
<dbReference type="SUPFAM" id="SSF47413">
    <property type="entry name" value="lambda repressor-like DNA-binding domains"/>
    <property type="match status" value="1"/>
</dbReference>
<dbReference type="SMART" id="SM00530">
    <property type="entry name" value="HTH_XRE"/>
    <property type="match status" value="1"/>
</dbReference>
<sequence>MEGELQKVVGRNLRQYRLERGYSQEDFADRMGVHRTYMGSVERGERNLSLRSVEKFAEFLGVDPLELLQAAGQ</sequence>
<dbReference type="EMBL" id="JAAXPC010000001">
    <property type="protein sequence ID" value="NKY00603.1"/>
    <property type="molecule type" value="Genomic_DNA"/>
</dbReference>
<keyword evidence="3" id="KW-0804">Transcription</keyword>
<evidence type="ECO:0000256" key="2">
    <source>
        <dbReference type="ARBA" id="ARBA00023125"/>
    </source>
</evidence>
<proteinExistence type="predicted"/>
<dbReference type="RefSeq" id="WP_006372131.1">
    <property type="nucleotide sequence ID" value="NZ_JAAXPC010000001.1"/>
</dbReference>
<dbReference type="InterPro" id="IPR050807">
    <property type="entry name" value="TransReg_Diox_bact_type"/>
</dbReference>
<keyword evidence="1" id="KW-0805">Transcription regulation</keyword>
<evidence type="ECO:0000313" key="6">
    <source>
        <dbReference type="Proteomes" id="UP000563898"/>
    </source>
</evidence>
<keyword evidence="2" id="KW-0238">DNA-binding</keyword>
<dbReference type="GO" id="GO:0005829">
    <property type="term" value="C:cytosol"/>
    <property type="evidence" value="ECO:0007669"/>
    <property type="project" value="TreeGrafter"/>
</dbReference>
<evidence type="ECO:0000256" key="1">
    <source>
        <dbReference type="ARBA" id="ARBA00023015"/>
    </source>
</evidence>
<protein>
    <submittedName>
        <fullName evidence="5">Helix-turn-helix transcriptional regulator</fullName>
    </submittedName>
</protein>
<dbReference type="PANTHER" id="PTHR46797">
    <property type="entry name" value="HTH-TYPE TRANSCRIPTIONAL REGULATOR"/>
    <property type="match status" value="1"/>
</dbReference>
<dbReference type="CDD" id="cd00093">
    <property type="entry name" value="HTH_XRE"/>
    <property type="match status" value="1"/>
</dbReference>
<dbReference type="GO" id="GO:0003700">
    <property type="term" value="F:DNA-binding transcription factor activity"/>
    <property type="evidence" value="ECO:0007669"/>
    <property type="project" value="TreeGrafter"/>
</dbReference>